<dbReference type="AlphaFoldDB" id="A0A2S1LL13"/>
<dbReference type="EMBL" id="CP020919">
    <property type="protein sequence ID" value="AWG24389.1"/>
    <property type="molecule type" value="Genomic_DNA"/>
</dbReference>
<reference evidence="2 3" key="1">
    <citation type="submission" date="2017-04" db="EMBL/GenBank/DDBJ databases">
        <title>Complete genome sequence of Flavobacterium kingsejong AJ004.</title>
        <authorList>
            <person name="Lee P.C."/>
        </authorList>
    </citation>
    <scope>NUCLEOTIDE SEQUENCE [LARGE SCALE GENOMIC DNA]</scope>
    <source>
        <strain evidence="2 3">AJ004</strain>
    </source>
</reference>
<keyword evidence="1" id="KW-0732">Signal</keyword>
<dbReference type="InterPro" id="IPR058087">
    <property type="entry name" value="XAC2610_dom"/>
</dbReference>
<dbReference type="KEGG" id="fki:FK004_03655"/>
<evidence type="ECO:0000313" key="2">
    <source>
        <dbReference type="EMBL" id="AWG24389.1"/>
    </source>
</evidence>
<gene>
    <name evidence="2" type="ORF">FK004_03655</name>
</gene>
<protein>
    <recommendedName>
        <fullName evidence="4">VCBS repeat-containing protein</fullName>
    </recommendedName>
</protein>
<organism evidence="2 3">
    <name type="scientific">Flavobacterium kingsejongi</name>
    <dbReference type="NCBI Taxonomy" id="1678728"/>
    <lineage>
        <taxon>Bacteria</taxon>
        <taxon>Pseudomonadati</taxon>
        <taxon>Bacteroidota</taxon>
        <taxon>Flavobacteriia</taxon>
        <taxon>Flavobacteriales</taxon>
        <taxon>Flavobacteriaceae</taxon>
        <taxon>Flavobacterium</taxon>
    </lineage>
</organism>
<sequence length="228" mass="25546">MNKFLPALALIISGSLAHAQQQFSLSGGSANYDAVITVENCTDGTCEGKGTIVLTDKQTGKLFQALTSEDLYFFLNNDQQPSVNIIQLYNEQSPLIFQDFNFDGTEDLAVRNGNNSSYGGPSYDVYVYNKTRKQLVISDELTALAYENLGMFYADPKTKRITTFSKSGCCWHMTSQYEVVPNKGLVLVSELEEDAQGGEKVIVTTRKWVKKKWVSKSKSYPIKTYYKE</sequence>
<evidence type="ECO:0000256" key="1">
    <source>
        <dbReference type="SAM" id="SignalP"/>
    </source>
</evidence>
<dbReference type="OrthoDB" id="5993839at2"/>
<evidence type="ECO:0000313" key="3">
    <source>
        <dbReference type="Proteomes" id="UP000244677"/>
    </source>
</evidence>
<name>A0A2S1LL13_9FLAO</name>
<feature type="chain" id="PRO_5015639626" description="VCBS repeat-containing protein" evidence="1">
    <location>
        <begin position="20"/>
        <end position="228"/>
    </location>
</feature>
<dbReference type="RefSeq" id="WP_108736033.1">
    <property type="nucleotide sequence ID" value="NZ_CP020919.1"/>
</dbReference>
<dbReference type="Proteomes" id="UP000244677">
    <property type="component" value="Chromosome"/>
</dbReference>
<dbReference type="NCBIfam" id="NF047539">
    <property type="entry name" value="XAC2610_fam"/>
    <property type="match status" value="1"/>
</dbReference>
<keyword evidence="3" id="KW-1185">Reference proteome</keyword>
<feature type="signal peptide" evidence="1">
    <location>
        <begin position="1"/>
        <end position="19"/>
    </location>
</feature>
<evidence type="ECO:0008006" key="4">
    <source>
        <dbReference type="Google" id="ProtNLM"/>
    </source>
</evidence>
<proteinExistence type="predicted"/>
<accession>A0A2S1LL13</accession>